<dbReference type="PANTHER" id="PTHR30589">
    <property type="entry name" value="PROLIPOPROTEIN DIACYLGLYCERYL TRANSFERASE"/>
    <property type="match status" value="1"/>
</dbReference>
<evidence type="ECO:0000256" key="7">
    <source>
        <dbReference type="HAMAP-Rule" id="MF_01147"/>
    </source>
</evidence>
<keyword evidence="2 7" id="KW-1003">Cell membrane</keyword>
<dbReference type="HAMAP" id="MF_01147">
    <property type="entry name" value="Lgt"/>
    <property type="match status" value="1"/>
</dbReference>
<evidence type="ECO:0000256" key="4">
    <source>
        <dbReference type="ARBA" id="ARBA00022692"/>
    </source>
</evidence>
<accession>A0A7C4EUQ8</accession>
<comment type="subcellular location">
    <subcellularLocation>
        <location evidence="7">Cell membrane</location>
        <topology evidence="7">Multi-pass membrane protein</topology>
    </subcellularLocation>
</comment>
<name>A0A7C4EUQ8_9BACT</name>
<dbReference type="GO" id="GO:0008961">
    <property type="term" value="F:phosphatidylglycerol-prolipoprotein diacylglyceryl transferase activity"/>
    <property type="evidence" value="ECO:0007669"/>
    <property type="project" value="UniProtKB-UniRule"/>
</dbReference>
<dbReference type="PROSITE" id="PS01311">
    <property type="entry name" value="LGT"/>
    <property type="match status" value="1"/>
</dbReference>
<sequence length="267" mass="29928">MDHGPYYLIDPVLIHIGPLAVRWYGIMYLCGFLCGYWVIKSELRRRNGPIDASEAGDFLFYLIVGLLIGARLGYVLFYNLPRYVEAPWEIFAIWHGGMSFHGGLLGMIVSGGWYARRKKASFLELADIGALAAPIGLMLGRIGNFINGELYGRITTLPWALIFPGGGNMPRHPSQLYEAILEGPVLFGLLWQLRKRTSVNGVLLGVFLIVYGVSRFCIEFVREPDPQLGFVLLTFTMGQILCACMVVAGAGLLIHLRHTRRSHKRER</sequence>
<dbReference type="EMBL" id="DTGT01000294">
    <property type="protein sequence ID" value="HGH61472.1"/>
    <property type="molecule type" value="Genomic_DNA"/>
</dbReference>
<comment type="caution">
    <text evidence="8">The sequence shown here is derived from an EMBL/GenBank/DDBJ whole genome shotgun (WGS) entry which is preliminary data.</text>
</comment>
<comment type="catalytic activity">
    <reaction evidence="7">
        <text>L-cysteinyl-[prolipoprotein] + a 1,2-diacyl-sn-glycero-3-phospho-(1'-sn-glycerol) = an S-1,2-diacyl-sn-glyceryl-L-cysteinyl-[prolipoprotein] + sn-glycerol 1-phosphate + H(+)</text>
        <dbReference type="Rhea" id="RHEA:56712"/>
        <dbReference type="Rhea" id="RHEA-COMP:14679"/>
        <dbReference type="Rhea" id="RHEA-COMP:14680"/>
        <dbReference type="ChEBI" id="CHEBI:15378"/>
        <dbReference type="ChEBI" id="CHEBI:29950"/>
        <dbReference type="ChEBI" id="CHEBI:57685"/>
        <dbReference type="ChEBI" id="CHEBI:64716"/>
        <dbReference type="ChEBI" id="CHEBI:140658"/>
        <dbReference type="EC" id="2.5.1.145"/>
    </reaction>
</comment>
<reference evidence="8" key="1">
    <citation type="journal article" date="2020" name="mSystems">
        <title>Genome- and Community-Level Interaction Insights into Carbon Utilization and Element Cycling Functions of Hydrothermarchaeota in Hydrothermal Sediment.</title>
        <authorList>
            <person name="Zhou Z."/>
            <person name="Liu Y."/>
            <person name="Xu W."/>
            <person name="Pan J."/>
            <person name="Luo Z.H."/>
            <person name="Li M."/>
        </authorList>
    </citation>
    <scope>NUCLEOTIDE SEQUENCE [LARGE SCALE GENOMIC DNA]</scope>
    <source>
        <strain evidence="8">SpSt-769</strain>
    </source>
</reference>
<evidence type="ECO:0000313" key="8">
    <source>
        <dbReference type="EMBL" id="HGH61472.1"/>
    </source>
</evidence>
<evidence type="ECO:0000256" key="6">
    <source>
        <dbReference type="ARBA" id="ARBA00023136"/>
    </source>
</evidence>
<feature type="transmembrane region" description="Helical" evidence="7">
    <location>
        <begin position="59"/>
        <end position="80"/>
    </location>
</feature>
<dbReference type="InterPro" id="IPR001640">
    <property type="entry name" value="Lgt"/>
</dbReference>
<feature type="binding site" evidence="7">
    <location>
        <position position="141"/>
    </location>
    <ligand>
        <name>a 1,2-diacyl-sn-glycero-3-phospho-(1'-sn-glycerol)</name>
        <dbReference type="ChEBI" id="CHEBI:64716"/>
    </ligand>
</feature>
<feature type="transmembrane region" description="Helical" evidence="7">
    <location>
        <begin position="92"/>
        <end position="115"/>
    </location>
</feature>
<evidence type="ECO:0000256" key="1">
    <source>
        <dbReference type="ARBA" id="ARBA00007150"/>
    </source>
</evidence>
<keyword evidence="5 7" id="KW-1133">Transmembrane helix</keyword>
<dbReference type="NCBIfam" id="TIGR00544">
    <property type="entry name" value="lgt"/>
    <property type="match status" value="1"/>
</dbReference>
<feature type="transmembrane region" description="Helical" evidence="7">
    <location>
        <begin position="20"/>
        <end position="39"/>
    </location>
</feature>
<dbReference type="AlphaFoldDB" id="A0A7C4EUQ8"/>
<keyword evidence="3 7" id="KW-0808">Transferase</keyword>
<gene>
    <name evidence="7" type="primary">lgt</name>
    <name evidence="8" type="ORF">ENV54_09265</name>
</gene>
<dbReference type="PANTHER" id="PTHR30589:SF0">
    <property type="entry name" value="PHOSPHATIDYLGLYCEROL--PROLIPOPROTEIN DIACYLGLYCERYL TRANSFERASE"/>
    <property type="match status" value="1"/>
</dbReference>
<proteinExistence type="inferred from homology"/>
<evidence type="ECO:0000256" key="5">
    <source>
        <dbReference type="ARBA" id="ARBA00022989"/>
    </source>
</evidence>
<organism evidence="8">
    <name type="scientific">Desulfomonile tiedjei</name>
    <dbReference type="NCBI Taxonomy" id="2358"/>
    <lineage>
        <taxon>Bacteria</taxon>
        <taxon>Pseudomonadati</taxon>
        <taxon>Thermodesulfobacteriota</taxon>
        <taxon>Desulfomonilia</taxon>
        <taxon>Desulfomonilales</taxon>
        <taxon>Desulfomonilaceae</taxon>
        <taxon>Desulfomonile</taxon>
    </lineage>
</organism>
<comment type="similarity">
    <text evidence="1 7">Belongs to the Lgt family.</text>
</comment>
<comment type="function">
    <text evidence="7">Catalyzes the transfer of the diacylglyceryl group from phosphatidylglycerol to the sulfhydryl group of the N-terminal cysteine of a prolipoprotein, the first step in the formation of mature lipoproteins.</text>
</comment>
<keyword evidence="6 7" id="KW-0472">Membrane</keyword>
<feature type="transmembrane region" description="Helical" evidence="7">
    <location>
        <begin position="199"/>
        <end position="218"/>
    </location>
</feature>
<dbReference type="GO" id="GO:0042158">
    <property type="term" value="P:lipoprotein biosynthetic process"/>
    <property type="evidence" value="ECO:0007669"/>
    <property type="project" value="UniProtKB-UniRule"/>
</dbReference>
<dbReference type="GO" id="GO:0005886">
    <property type="term" value="C:plasma membrane"/>
    <property type="evidence" value="ECO:0007669"/>
    <property type="project" value="UniProtKB-SubCell"/>
</dbReference>
<comment type="pathway">
    <text evidence="7">Protein modification; lipoprotein biosynthesis (diacylglyceryl transfer).</text>
</comment>
<feature type="transmembrane region" description="Helical" evidence="7">
    <location>
        <begin position="230"/>
        <end position="256"/>
    </location>
</feature>
<dbReference type="Pfam" id="PF01790">
    <property type="entry name" value="LGT"/>
    <property type="match status" value="1"/>
</dbReference>
<keyword evidence="8" id="KW-0449">Lipoprotein</keyword>
<keyword evidence="4 7" id="KW-0812">Transmembrane</keyword>
<evidence type="ECO:0000256" key="2">
    <source>
        <dbReference type="ARBA" id="ARBA00022475"/>
    </source>
</evidence>
<dbReference type="UniPathway" id="UPA00664"/>
<protein>
    <recommendedName>
        <fullName evidence="7">Phosphatidylglycerol--prolipoprotein diacylglyceryl transferase</fullName>
        <ecNumber evidence="7">2.5.1.145</ecNumber>
    </recommendedName>
</protein>
<dbReference type="EC" id="2.5.1.145" evidence="7"/>
<evidence type="ECO:0000256" key="3">
    <source>
        <dbReference type="ARBA" id="ARBA00022679"/>
    </source>
</evidence>